<evidence type="ECO:0000313" key="3">
    <source>
        <dbReference type="EMBL" id="MBD7917479.1"/>
    </source>
</evidence>
<accession>A0ABR8QAN4</accession>
<dbReference type="GO" id="GO:0004519">
    <property type="term" value="F:endonuclease activity"/>
    <property type="evidence" value="ECO:0007669"/>
    <property type="project" value="UniProtKB-KW"/>
</dbReference>
<dbReference type="InterPro" id="IPR011335">
    <property type="entry name" value="Restrct_endonuc-II-like"/>
</dbReference>
<keyword evidence="3" id="KW-0540">Nuclease</keyword>
<dbReference type="Pfam" id="PF14338">
    <property type="entry name" value="Mrr_N"/>
    <property type="match status" value="1"/>
</dbReference>
<name>A0ABR8QAN4_9CELL</name>
<dbReference type="InterPro" id="IPR052906">
    <property type="entry name" value="Type_IV_Methyl-Rstrct_Enzyme"/>
</dbReference>
<evidence type="ECO:0000259" key="2">
    <source>
        <dbReference type="Pfam" id="PF14338"/>
    </source>
</evidence>
<dbReference type="PANTHER" id="PTHR30015">
    <property type="entry name" value="MRR RESTRICTION SYSTEM PROTEIN"/>
    <property type="match status" value="1"/>
</dbReference>
<dbReference type="Proteomes" id="UP000604241">
    <property type="component" value="Unassembled WGS sequence"/>
</dbReference>
<feature type="domain" description="Restriction system protein Mrr-like N-terminal" evidence="2">
    <location>
        <begin position="16"/>
        <end position="99"/>
    </location>
</feature>
<dbReference type="SUPFAM" id="SSF52980">
    <property type="entry name" value="Restriction endonuclease-like"/>
    <property type="match status" value="1"/>
</dbReference>
<sequence>MSELNATELGIPQWWQFMHPVLQVASNGKEWARRDLYSAVLDLAGVSDDLRAVQYEASGNFAAENRVGWAKSALTRARLLETVRRGVFRITDAGREFLASHPQGFTQSDLQALPAWDEYEVKRRAVAAIDDDAPVAVADVTSDPDELLDAAESATEQSVAVDLLQRLRDGDWQFFERTVRRLLTAMGYGTEGARLRTTRSGDGGIDGVINRDALGLDRIYIQAKRFRDASVDSDTVRTFLGSLDTQRASFGVFFTTSRFTKDAEDAADRSSKSVVLVDGQELAKLMIRYRVGTQVRRRVEIVEVDEDFFE</sequence>
<dbReference type="InterPro" id="IPR007560">
    <property type="entry name" value="Restrct_endonuc_IV_Mrr"/>
</dbReference>
<evidence type="ECO:0000259" key="1">
    <source>
        <dbReference type="Pfam" id="PF04471"/>
    </source>
</evidence>
<dbReference type="InterPro" id="IPR025745">
    <property type="entry name" value="Mrr-like_N_dom"/>
</dbReference>
<dbReference type="Gene3D" id="3.40.1350.10">
    <property type="match status" value="1"/>
</dbReference>
<keyword evidence="3" id="KW-0255">Endonuclease</keyword>
<dbReference type="Pfam" id="PF04471">
    <property type="entry name" value="Mrr_cat"/>
    <property type="match status" value="1"/>
</dbReference>
<dbReference type="EMBL" id="JACSQV010000002">
    <property type="protein sequence ID" value="MBD7917479.1"/>
    <property type="molecule type" value="Genomic_DNA"/>
</dbReference>
<dbReference type="PANTHER" id="PTHR30015:SF7">
    <property type="entry name" value="TYPE IV METHYL-DIRECTED RESTRICTION ENZYME ECOKMRR"/>
    <property type="match status" value="1"/>
</dbReference>
<gene>
    <name evidence="3" type="ORF">H9657_04190</name>
</gene>
<comment type="caution">
    <text evidence="3">The sequence shown here is derived from an EMBL/GenBank/DDBJ whole genome shotgun (WGS) entry which is preliminary data.</text>
</comment>
<evidence type="ECO:0000313" key="4">
    <source>
        <dbReference type="Proteomes" id="UP000604241"/>
    </source>
</evidence>
<reference evidence="3 4" key="1">
    <citation type="submission" date="2020-08" db="EMBL/GenBank/DDBJ databases">
        <title>A Genomic Blueprint of the Chicken Gut Microbiome.</title>
        <authorList>
            <person name="Gilroy R."/>
            <person name="Ravi A."/>
            <person name="Getino M."/>
            <person name="Pursley I."/>
            <person name="Horton D.L."/>
            <person name="Alikhan N.-F."/>
            <person name="Baker D."/>
            <person name="Gharbi K."/>
            <person name="Hall N."/>
            <person name="Watson M."/>
            <person name="Adriaenssens E.M."/>
            <person name="Foster-Nyarko E."/>
            <person name="Jarju S."/>
            <person name="Secka A."/>
            <person name="Antonio M."/>
            <person name="Oren A."/>
            <person name="Chaudhuri R."/>
            <person name="La Ragione R.M."/>
            <person name="Hildebrand F."/>
            <person name="Pallen M.J."/>
        </authorList>
    </citation>
    <scope>NUCLEOTIDE SEQUENCE [LARGE SCALE GENOMIC DNA]</scope>
    <source>
        <strain evidence="3 4">Sa3CUA2</strain>
    </source>
</reference>
<feature type="domain" description="Restriction endonuclease type IV Mrr" evidence="1">
    <location>
        <begin position="169"/>
        <end position="286"/>
    </location>
</feature>
<dbReference type="RefSeq" id="WP_191780600.1">
    <property type="nucleotide sequence ID" value="NZ_JACSQV010000002.1"/>
</dbReference>
<organism evidence="3 4">
    <name type="scientific">Cellulomonas avistercoris</name>
    <dbReference type="NCBI Taxonomy" id="2762242"/>
    <lineage>
        <taxon>Bacteria</taxon>
        <taxon>Bacillati</taxon>
        <taxon>Actinomycetota</taxon>
        <taxon>Actinomycetes</taxon>
        <taxon>Micrococcales</taxon>
        <taxon>Cellulomonadaceae</taxon>
        <taxon>Cellulomonas</taxon>
    </lineage>
</organism>
<keyword evidence="3" id="KW-0378">Hydrolase</keyword>
<keyword evidence="4" id="KW-1185">Reference proteome</keyword>
<dbReference type="InterPro" id="IPR011856">
    <property type="entry name" value="tRNA_endonuc-like_dom_sf"/>
</dbReference>
<proteinExistence type="predicted"/>
<protein>
    <submittedName>
        <fullName evidence="3">Restriction endonuclease</fullName>
    </submittedName>
</protein>